<dbReference type="Proteomes" id="UP000554482">
    <property type="component" value="Unassembled WGS sequence"/>
</dbReference>
<dbReference type="Gene3D" id="6.20.50.20">
    <property type="match status" value="1"/>
</dbReference>
<feature type="region of interest" description="Disordered" evidence="1">
    <location>
        <begin position="133"/>
        <end position="152"/>
    </location>
</feature>
<keyword evidence="3" id="KW-1185">Reference proteome</keyword>
<protein>
    <submittedName>
        <fullName evidence="2">RNAse P, Rpr2/Rpp21 subunit</fullName>
    </submittedName>
</protein>
<feature type="region of interest" description="Disordered" evidence="1">
    <location>
        <begin position="179"/>
        <end position="236"/>
    </location>
</feature>
<evidence type="ECO:0000313" key="3">
    <source>
        <dbReference type="Proteomes" id="UP000554482"/>
    </source>
</evidence>
<comment type="caution">
    <text evidence="2">The sequence shown here is derived from an EMBL/GenBank/DDBJ whole genome shotgun (WGS) entry which is preliminary data.</text>
</comment>
<name>A0A7J6VEJ5_THATH</name>
<evidence type="ECO:0000313" key="2">
    <source>
        <dbReference type="EMBL" id="KAF5182752.1"/>
    </source>
</evidence>
<dbReference type="AlphaFoldDB" id="A0A7J6VEJ5"/>
<dbReference type="PANTHER" id="PTHR36072">
    <property type="entry name" value="OS01G0541600 PROTEIN"/>
    <property type="match status" value="1"/>
</dbReference>
<dbReference type="OrthoDB" id="1937463at2759"/>
<organism evidence="2 3">
    <name type="scientific">Thalictrum thalictroides</name>
    <name type="common">Rue-anemone</name>
    <name type="synonym">Anemone thalictroides</name>
    <dbReference type="NCBI Taxonomy" id="46969"/>
    <lineage>
        <taxon>Eukaryota</taxon>
        <taxon>Viridiplantae</taxon>
        <taxon>Streptophyta</taxon>
        <taxon>Embryophyta</taxon>
        <taxon>Tracheophyta</taxon>
        <taxon>Spermatophyta</taxon>
        <taxon>Magnoliopsida</taxon>
        <taxon>Ranunculales</taxon>
        <taxon>Ranunculaceae</taxon>
        <taxon>Thalictroideae</taxon>
        <taxon>Thalictrum</taxon>
    </lineage>
</organism>
<feature type="compositionally biased region" description="Polar residues" evidence="1">
    <location>
        <begin position="137"/>
        <end position="152"/>
    </location>
</feature>
<reference evidence="2 3" key="1">
    <citation type="submission" date="2020-06" db="EMBL/GenBank/DDBJ databases">
        <title>Transcriptomic and genomic resources for Thalictrum thalictroides and T. hernandezii: Facilitating candidate gene discovery in an emerging model plant lineage.</title>
        <authorList>
            <person name="Arias T."/>
            <person name="Riano-Pachon D.M."/>
            <person name="Di Stilio V.S."/>
        </authorList>
    </citation>
    <scope>NUCLEOTIDE SEQUENCE [LARGE SCALE GENOMIC DNA]</scope>
    <source>
        <strain evidence="3">cv. WT478/WT964</strain>
        <tissue evidence="2">Leaves</tissue>
    </source>
</reference>
<dbReference type="GO" id="GO:0006396">
    <property type="term" value="P:RNA processing"/>
    <property type="evidence" value="ECO:0007669"/>
    <property type="project" value="InterPro"/>
</dbReference>
<dbReference type="InterPro" id="IPR007175">
    <property type="entry name" value="Rpr2/Snm1/Rpp21"/>
</dbReference>
<dbReference type="PANTHER" id="PTHR36072:SF2">
    <property type="entry name" value="OS01G0531000 PROTEIN"/>
    <property type="match status" value="1"/>
</dbReference>
<evidence type="ECO:0000256" key="1">
    <source>
        <dbReference type="SAM" id="MobiDB-lite"/>
    </source>
</evidence>
<proteinExistence type="predicted"/>
<dbReference type="EMBL" id="JABWDY010034323">
    <property type="protein sequence ID" value="KAF5182752.1"/>
    <property type="molecule type" value="Genomic_DNA"/>
</dbReference>
<sequence>MKLNEVKKNGADAKSVLLMEHLQKLALWAGGEASMPSYAAFLGNRLATCGEATGAPFDSSLFPCQKCEAILQPGFNCTVRIETNGAKVRRRRSKLYHPTKNIVIYTCHFCSFRNMKKGTPKHHMKEIFASKVKSDTKVGSSSTKQKLVSSKSATIGSKEISEKVVEVLHSEQIASSKLNPSSSVMLPEPAKEAPVGNSPITPKSLLEGKKKKRKKSGSVAKEHIENENRNLTPNAEKTPFRSLAKVSLNICIRKVTNSPITPNEDYKIYQKDNDDHQVSVEFEVPSVEGSEEDEISREDVIEELSNNCEGTSNDSWQISLSLQFYEGFELLENERGGENVKTLTIVASGPVVNAVFGSSTELSTSDMQKHDETNLDSGEYQHTLSLYILCFLCSIMPVDWMIS</sequence>
<accession>A0A7J6VEJ5</accession>
<gene>
    <name evidence="2" type="ORF">FRX31_027661</name>
</gene>
<dbReference type="Pfam" id="PF04032">
    <property type="entry name" value="Rpr2"/>
    <property type="match status" value="1"/>
</dbReference>